<reference evidence="14" key="1">
    <citation type="submission" date="2020-07" db="EMBL/GenBank/DDBJ databases">
        <title>Huge and variable diversity of episymbiotic CPR bacteria and DPANN archaea in groundwater ecosystems.</title>
        <authorList>
            <person name="He C.Y."/>
            <person name="Keren R."/>
            <person name="Whittaker M."/>
            <person name="Farag I.F."/>
            <person name="Doudna J."/>
            <person name="Cate J.H.D."/>
            <person name="Banfield J.F."/>
        </authorList>
    </citation>
    <scope>NUCLEOTIDE SEQUENCE</scope>
    <source>
        <strain evidence="14">NC_groundwater_1813_Pr3_B-0.1um_71_17</strain>
    </source>
</reference>
<comment type="function">
    <text evidence="12">The main replicative DNA helicase, it participates in initiation and elongation during chromosome replication. Travels ahead of the DNA replisome, separating dsDNA into templates for DNA synthesis. A processive ATP-dependent 5'-3' DNA helicase it has DNA-dependent ATPase activity.</text>
</comment>
<dbReference type="GO" id="GO:1990077">
    <property type="term" value="C:primosome complex"/>
    <property type="evidence" value="ECO:0007669"/>
    <property type="project" value="UniProtKB-UniRule"/>
</dbReference>
<keyword evidence="6 12" id="KW-0347">Helicase</keyword>
<dbReference type="GO" id="GO:0005829">
    <property type="term" value="C:cytosol"/>
    <property type="evidence" value="ECO:0007669"/>
    <property type="project" value="TreeGrafter"/>
</dbReference>
<dbReference type="Proteomes" id="UP000696931">
    <property type="component" value="Unassembled WGS sequence"/>
</dbReference>
<evidence type="ECO:0000256" key="4">
    <source>
        <dbReference type="ARBA" id="ARBA00022741"/>
    </source>
</evidence>
<dbReference type="InterPro" id="IPR016136">
    <property type="entry name" value="DNA_helicase_N/primase_C"/>
</dbReference>
<dbReference type="Pfam" id="PF03796">
    <property type="entry name" value="DnaB_C"/>
    <property type="match status" value="1"/>
</dbReference>
<dbReference type="FunFam" id="1.10.860.10:FF:000001">
    <property type="entry name" value="Replicative DNA helicase"/>
    <property type="match status" value="1"/>
</dbReference>
<keyword evidence="5 12" id="KW-0378">Hydrolase</keyword>
<evidence type="ECO:0000256" key="2">
    <source>
        <dbReference type="ARBA" id="ARBA00022515"/>
    </source>
</evidence>
<dbReference type="AlphaFoldDB" id="A0A933WAV6"/>
<evidence type="ECO:0000256" key="1">
    <source>
        <dbReference type="ARBA" id="ARBA00008428"/>
    </source>
</evidence>
<keyword evidence="8 12" id="KW-0238">DNA-binding</keyword>
<keyword evidence="7 12" id="KW-0067">ATP-binding</keyword>
<dbReference type="EMBL" id="JACRIW010000062">
    <property type="protein sequence ID" value="MBI5169679.1"/>
    <property type="molecule type" value="Genomic_DNA"/>
</dbReference>
<evidence type="ECO:0000256" key="12">
    <source>
        <dbReference type="RuleBase" id="RU362085"/>
    </source>
</evidence>
<evidence type="ECO:0000313" key="15">
    <source>
        <dbReference type="Proteomes" id="UP000696931"/>
    </source>
</evidence>
<proteinExistence type="inferred from homology"/>
<dbReference type="InterPro" id="IPR007694">
    <property type="entry name" value="DNA_helicase_DnaB-like_C"/>
</dbReference>
<dbReference type="GO" id="GO:0042802">
    <property type="term" value="F:identical protein binding"/>
    <property type="evidence" value="ECO:0007669"/>
    <property type="project" value="UniProtKB-ARBA"/>
</dbReference>
<evidence type="ECO:0000256" key="7">
    <source>
        <dbReference type="ARBA" id="ARBA00022840"/>
    </source>
</evidence>
<evidence type="ECO:0000256" key="9">
    <source>
        <dbReference type="ARBA" id="ARBA00023235"/>
    </source>
</evidence>
<gene>
    <name evidence="14" type="primary">dnaB</name>
    <name evidence="14" type="ORF">HZA61_09340</name>
</gene>
<dbReference type="InterPro" id="IPR007692">
    <property type="entry name" value="DNA_helicase_DnaB"/>
</dbReference>
<feature type="domain" description="SF4 helicase" evidence="13">
    <location>
        <begin position="185"/>
        <end position="451"/>
    </location>
</feature>
<dbReference type="EC" id="5.6.2.3" evidence="11 12"/>
<comment type="catalytic activity">
    <reaction evidence="10 12">
        <text>ATP + H2O = ADP + phosphate + H(+)</text>
        <dbReference type="Rhea" id="RHEA:13065"/>
        <dbReference type="ChEBI" id="CHEBI:15377"/>
        <dbReference type="ChEBI" id="CHEBI:15378"/>
        <dbReference type="ChEBI" id="CHEBI:30616"/>
        <dbReference type="ChEBI" id="CHEBI:43474"/>
        <dbReference type="ChEBI" id="CHEBI:456216"/>
        <dbReference type="EC" id="5.6.2.3"/>
    </reaction>
</comment>
<evidence type="ECO:0000256" key="6">
    <source>
        <dbReference type="ARBA" id="ARBA00022806"/>
    </source>
</evidence>
<protein>
    <recommendedName>
        <fullName evidence="11 12">Replicative DNA helicase</fullName>
        <ecNumber evidence="11 12">5.6.2.3</ecNumber>
    </recommendedName>
</protein>
<dbReference type="NCBIfam" id="TIGR00665">
    <property type="entry name" value="DnaB"/>
    <property type="match status" value="1"/>
</dbReference>
<evidence type="ECO:0000313" key="14">
    <source>
        <dbReference type="EMBL" id="MBI5169679.1"/>
    </source>
</evidence>
<accession>A0A933WAV6</accession>
<dbReference type="Pfam" id="PF00772">
    <property type="entry name" value="DnaB"/>
    <property type="match status" value="1"/>
</dbReference>
<dbReference type="GO" id="GO:0006269">
    <property type="term" value="P:DNA replication, synthesis of primer"/>
    <property type="evidence" value="ECO:0007669"/>
    <property type="project" value="UniProtKB-UniRule"/>
</dbReference>
<dbReference type="FunFam" id="3.40.50.300:FF:000076">
    <property type="entry name" value="Replicative DNA helicase"/>
    <property type="match status" value="1"/>
</dbReference>
<dbReference type="PROSITE" id="PS51199">
    <property type="entry name" value="SF4_HELICASE"/>
    <property type="match status" value="1"/>
</dbReference>
<dbReference type="GO" id="GO:0003677">
    <property type="term" value="F:DNA binding"/>
    <property type="evidence" value="ECO:0007669"/>
    <property type="project" value="UniProtKB-UniRule"/>
</dbReference>
<comment type="similarity">
    <text evidence="1 12">Belongs to the helicase family. DnaB subfamily.</text>
</comment>
<dbReference type="NCBIfam" id="NF004384">
    <property type="entry name" value="PRK05748.1"/>
    <property type="match status" value="1"/>
</dbReference>
<dbReference type="GO" id="GO:0005524">
    <property type="term" value="F:ATP binding"/>
    <property type="evidence" value="ECO:0007669"/>
    <property type="project" value="UniProtKB-UniRule"/>
</dbReference>
<dbReference type="InterPro" id="IPR036185">
    <property type="entry name" value="DNA_heli_DnaB-like_N_sf"/>
</dbReference>
<organism evidence="14 15">
    <name type="scientific">Eiseniibacteriota bacterium</name>
    <dbReference type="NCBI Taxonomy" id="2212470"/>
    <lineage>
        <taxon>Bacteria</taxon>
        <taxon>Candidatus Eiseniibacteriota</taxon>
    </lineage>
</organism>
<dbReference type="SUPFAM" id="SSF48024">
    <property type="entry name" value="N-terminal domain of DnaB helicase"/>
    <property type="match status" value="1"/>
</dbReference>
<evidence type="ECO:0000259" key="13">
    <source>
        <dbReference type="PROSITE" id="PS51199"/>
    </source>
</evidence>
<dbReference type="Gene3D" id="3.40.50.300">
    <property type="entry name" value="P-loop containing nucleotide triphosphate hydrolases"/>
    <property type="match status" value="1"/>
</dbReference>
<dbReference type="Gene3D" id="1.10.860.10">
    <property type="entry name" value="DNAb Helicase, Chain A"/>
    <property type="match status" value="1"/>
</dbReference>
<dbReference type="PANTHER" id="PTHR30153:SF2">
    <property type="entry name" value="REPLICATIVE DNA HELICASE"/>
    <property type="match status" value="1"/>
</dbReference>
<evidence type="ECO:0000256" key="5">
    <source>
        <dbReference type="ARBA" id="ARBA00022801"/>
    </source>
</evidence>
<keyword evidence="4 12" id="KW-0547">Nucleotide-binding</keyword>
<keyword evidence="9" id="KW-0413">Isomerase</keyword>
<dbReference type="PANTHER" id="PTHR30153">
    <property type="entry name" value="REPLICATIVE DNA HELICASE DNAB"/>
    <property type="match status" value="1"/>
</dbReference>
<evidence type="ECO:0000256" key="3">
    <source>
        <dbReference type="ARBA" id="ARBA00022705"/>
    </source>
</evidence>
<evidence type="ECO:0000256" key="10">
    <source>
        <dbReference type="ARBA" id="ARBA00048954"/>
    </source>
</evidence>
<dbReference type="GO" id="GO:0043139">
    <property type="term" value="F:5'-3' DNA helicase activity"/>
    <property type="evidence" value="ECO:0007669"/>
    <property type="project" value="UniProtKB-EC"/>
</dbReference>
<evidence type="ECO:0000256" key="8">
    <source>
        <dbReference type="ARBA" id="ARBA00023125"/>
    </source>
</evidence>
<evidence type="ECO:0000256" key="11">
    <source>
        <dbReference type="NCBIfam" id="TIGR00665"/>
    </source>
</evidence>
<dbReference type="InterPro" id="IPR007693">
    <property type="entry name" value="DNA_helicase_DnaB-like_N"/>
</dbReference>
<sequence length="460" mass="50356">MNDFPSHAGGAAGLTPPQALDAERSILAAMMLDQAAIGRAVEVIDSSVFYRNAHAKIFDALVALYNRNEAADLITVSEELRKRGDYEAAGGGSGLAQIMEYATTIANIEHHVRIVHSKSVLRKLIHATGEIQQQCFSGQEETATLLDMAEARIFEITDSRIRQGFTTIRELLKPTFDNIQKLFERKVQVTGVPSGWDDLDKLTSGWQPGDLVILAGRPAMGKTSAVMNMAENAAIRFNIPVAVFSLEMSKEQLALRMLCSASEVSMHKVRTGYLSNEDWPRLTTGAGLLTQAPIYIDDSPAQSVLEIRAKCRRLKAEGKLGMIVIDYLQLMRSSTPAENRVQEISQISRGLKGLAKELGVPVLALSQLSRAVEQRGGGGRPQLSDLRESGSIEQDADIVLFVYREVVYKPDTPEPGKAAIIIAKQRNGPVDDVDMTFLRECTKFVPYSPMMSGETAGDFS</sequence>
<comment type="caution">
    <text evidence="14">The sequence shown here is derived from an EMBL/GenBank/DDBJ whole genome shotgun (WGS) entry which is preliminary data.</text>
</comment>
<keyword evidence="2 12" id="KW-0639">Primosome</keyword>
<dbReference type="GO" id="GO:0016787">
    <property type="term" value="F:hydrolase activity"/>
    <property type="evidence" value="ECO:0007669"/>
    <property type="project" value="UniProtKB-KW"/>
</dbReference>
<dbReference type="InterPro" id="IPR027417">
    <property type="entry name" value="P-loop_NTPase"/>
</dbReference>
<dbReference type="SUPFAM" id="SSF52540">
    <property type="entry name" value="P-loop containing nucleoside triphosphate hydrolases"/>
    <property type="match status" value="1"/>
</dbReference>
<name>A0A933WAV6_UNCEI</name>
<keyword evidence="3 12" id="KW-0235">DNA replication</keyword>
<dbReference type="CDD" id="cd00984">
    <property type="entry name" value="DnaB_C"/>
    <property type="match status" value="1"/>
</dbReference>